<gene>
    <name evidence="2" type="ORF">EVAR_50983_1</name>
</gene>
<organism evidence="2 3">
    <name type="scientific">Eumeta variegata</name>
    <name type="common">Bagworm moth</name>
    <name type="synonym">Eumeta japonica</name>
    <dbReference type="NCBI Taxonomy" id="151549"/>
    <lineage>
        <taxon>Eukaryota</taxon>
        <taxon>Metazoa</taxon>
        <taxon>Ecdysozoa</taxon>
        <taxon>Arthropoda</taxon>
        <taxon>Hexapoda</taxon>
        <taxon>Insecta</taxon>
        <taxon>Pterygota</taxon>
        <taxon>Neoptera</taxon>
        <taxon>Endopterygota</taxon>
        <taxon>Lepidoptera</taxon>
        <taxon>Glossata</taxon>
        <taxon>Ditrysia</taxon>
        <taxon>Tineoidea</taxon>
        <taxon>Psychidae</taxon>
        <taxon>Oiketicinae</taxon>
        <taxon>Eumeta</taxon>
    </lineage>
</organism>
<dbReference type="AlphaFoldDB" id="A0A4C1XE70"/>
<dbReference type="EMBL" id="BGZK01000791">
    <property type="protein sequence ID" value="GBP60619.1"/>
    <property type="molecule type" value="Genomic_DNA"/>
</dbReference>
<reference evidence="2 3" key="1">
    <citation type="journal article" date="2019" name="Commun. Biol.">
        <title>The bagworm genome reveals a unique fibroin gene that provides high tensile strength.</title>
        <authorList>
            <person name="Kono N."/>
            <person name="Nakamura H."/>
            <person name="Ohtoshi R."/>
            <person name="Tomita M."/>
            <person name="Numata K."/>
            <person name="Arakawa K."/>
        </authorList>
    </citation>
    <scope>NUCLEOTIDE SEQUENCE [LARGE SCALE GENOMIC DNA]</scope>
</reference>
<evidence type="ECO:0000313" key="2">
    <source>
        <dbReference type="EMBL" id="GBP60619.1"/>
    </source>
</evidence>
<proteinExistence type="predicted"/>
<comment type="caution">
    <text evidence="2">The sequence shown here is derived from an EMBL/GenBank/DDBJ whole genome shotgun (WGS) entry which is preliminary data.</text>
</comment>
<sequence length="158" mass="17198">MVSHISEGNVFDLVWKADIAAQTSALARCAILFIATVWHIAVGTAFTRFNNKCDSTLERMHNSESLKKLRLSGFVMHVVGDCLTFLENDFIYEHLRPHACQWMAVLLMSAPRVYECGVPRSAASGAVATGVRPGEKSGYSAAVETPTAHGFAPGERSL</sequence>
<accession>A0A4C1XE70</accession>
<feature type="region of interest" description="Disordered" evidence="1">
    <location>
        <begin position="127"/>
        <end position="158"/>
    </location>
</feature>
<name>A0A4C1XE70_EUMVA</name>
<protein>
    <submittedName>
        <fullName evidence="2">Uncharacterized protein</fullName>
    </submittedName>
</protein>
<evidence type="ECO:0000256" key="1">
    <source>
        <dbReference type="SAM" id="MobiDB-lite"/>
    </source>
</evidence>
<dbReference type="Proteomes" id="UP000299102">
    <property type="component" value="Unassembled WGS sequence"/>
</dbReference>
<evidence type="ECO:0000313" key="3">
    <source>
        <dbReference type="Proteomes" id="UP000299102"/>
    </source>
</evidence>
<keyword evidence="3" id="KW-1185">Reference proteome</keyword>